<sequence>MKPCNLLSGLLALVNACLVVGRPSNSGCTRLQDGSGPVPIPDTAKSFQNSSLFSTFAVQARAPEGWMQMYSNLSSITGTNTTGYLGFSLLESYDTSLCSARCLKKKNCIGINVYFERAPTVMPGLACSNPASTTLIKCAYFASVVKKDTAINSGYKEKDFDIVYAGSNA</sequence>
<evidence type="ECO:0000313" key="3">
    <source>
        <dbReference type="Proteomes" id="UP000030752"/>
    </source>
</evidence>
<accession>W2SDU9</accession>
<protein>
    <recommendedName>
        <fullName evidence="4">Apple domain-containing protein</fullName>
    </recommendedName>
</protein>
<evidence type="ECO:0000313" key="2">
    <source>
        <dbReference type="EMBL" id="ETN46084.1"/>
    </source>
</evidence>
<dbReference type="OrthoDB" id="271448at2759"/>
<dbReference type="PANTHER" id="PTHR36578:SF1">
    <property type="entry name" value="APPLE DOMAIN-CONTAINING PROTEIN"/>
    <property type="match status" value="1"/>
</dbReference>
<reference evidence="2 3" key="1">
    <citation type="submission" date="2013-03" db="EMBL/GenBank/DDBJ databases">
        <title>The Genome Sequence of Phialophora europaea CBS 101466.</title>
        <authorList>
            <consortium name="The Broad Institute Genomics Platform"/>
            <person name="Cuomo C."/>
            <person name="de Hoog S."/>
            <person name="Gorbushina A."/>
            <person name="Walker B."/>
            <person name="Young S.K."/>
            <person name="Zeng Q."/>
            <person name="Gargeya S."/>
            <person name="Fitzgerald M."/>
            <person name="Haas B."/>
            <person name="Abouelleil A."/>
            <person name="Allen A.W."/>
            <person name="Alvarado L."/>
            <person name="Arachchi H.M."/>
            <person name="Berlin A.M."/>
            <person name="Chapman S.B."/>
            <person name="Gainer-Dewar J."/>
            <person name="Goldberg J."/>
            <person name="Griggs A."/>
            <person name="Gujja S."/>
            <person name="Hansen M."/>
            <person name="Howarth C."/>
            <person name="Imamovic A."/>
            <person name="Ireland A."/>
            <person name="Larimer J."/>
            <person name="McCowan C."/>
            <person name="Murphy C."/>
            <person name="Pearson M."/>
            <person name="Poon T.W."/>
            <person name="Priest M."/>
            <person name="Roberts A."/>
            <person name="Saif S."/>
            <person name="Shea T."/>
            <person name="Sisk P."/>
            <person name="Sykes S."/>
            <person name="Wortman J."/>
            <person name="Nusbaum C."/>
            <person name="Birren B."/>
        </authorList>
    </citation>
    <scope>NUCLEOTIDE SEQUENCE [LARGE SCALE GENOMIC DNA]</scope>
    <source>
        <strain evidence="2 3">CBS 101466</strain>
    </source>
</reference>
<dbReference type="HOGENOM" id="CLU_1781853_0_0_1"/>
<organism evidence="2 3">
    <name type="scientific">Cyphellophora europaea (strain CBS 101466)</name>
    <name type="common">Phialophora europaea</name>
    <dbReference type="NCBI Taxonomy" id="1220924"/>
    <lineage>
        <taxon>Eukaryota</taxon>
        <taxon>Fungi</taxon>
        <taxon>Dikarya</taxon>
        <taxon>Ascomycota</taxon>
        <taxon>Pezizomycotina</taxon>
        <taxon>Eurotiomycetes</taxon>
        <taxon>Chaetothyriomycetidae</taxon>
        <taxon>Chaetothyriales</taxon>
        <taxon>Cyphellophoraceae</taxon>
        <taxon>Cyphellophora</taxon>
    </lineage>
</organism>
<feature type="signal peptide" evidence="1">
    <location>
        <begin position="1"/>
        <end position="21"/>
    </location>
</feature>
<dbReference type="GeneID" id="19967607"/>
<dbReference type="eggNOG" id="ENOG502RV4E">
    <property type="taxonomic scope" value="Eukaryota"/>
</dbReference>
<keyword evidence="3" id="KW-1185">Reference proteome</keyword>
<dbReference type="STRING" id="1220924.W2SDU9"/>
<dbReference type="Proteomes" id="UP000030752">
    <property type="component" value="Unassembled WGS sequence"/>
</dbReference>
<evidence type="ECO:0008006" key="4">
    <source>
        <dbReference type="Google" id="ProtNLM"/>
    </source>
</evidence>
<evidence type="ECO:0000256" key="1">
    <source>
        <dbReference type="SAM" id="SignalP"/>
    </source>
</evidence>
<gene>
    <name evidence="2" type="ORF">HMPREF1541_00268</name>
</gene>
<dbReference type="PANTHER" id="PTHR36578">
    <property type="entry name" value="CHROMOSOME 15, WHOLE GENOME SHOTGUN SEQUENCE"/>
    <property type="match status" value="1"/>
</dbReference>
<feature type="chain" id="PRO_5004824348" description="Apple domain-containing protein" evidence="1">
    <location>
        <begin position="22"/>
        <end position="169"/>
    </location>
</feature>
<proteinExistence type="predicted"/>
<dbReference type="InParanoid" id="W2SDU9"/>
<dbReference type="RefSeq" id="XP_008710796.1">
    <property type="nucleotide sequence ID" value="XM_008712574.1"/>
</dbReference>
<keyword evidence="1" id="KW-0732">Signal</keyword>
<dbReference type="AlphaFoldDB" id="W2SDU9"/>
<dbReference type="EMBL" id="KB822711">
    <property type="protein sequence ID" value="ETN46084.1"/>
    <property type="molecule type" value="Genomic_DNA"/>
</dbReference>
<name>W2SDU9_CYPE1</name>
<dbReference type="VEuPathDB" id="FungiDB:HMPREF1541_00268"/>